<evidence type="ECO:0008006" key="4">
    <source>
        <dbReference type="Google" id="ProtNLM"/>
    </source>
</evidence>
<sequence length="469" mass="52587">MSFFMYIAVGFCILWLSGCSHKDTMQSFNDKYYSGNLTSAYKLAKSKYDDKDDMVLWGFESGVIASQLNDQESFALLDESEKIFSQYEQEGLFSGIFSGATAVVINENVTTYRGNIYEGVLMNYYKALVLMKEGKNALARVEFNRANDRQRRAKDYFAKDIQKAMMDQEAQNAKDTSTQSLNTRQTTNEANSILAQQYSNLKAYQAYNNFINPAVSYVSALFFMLESDWAKSLDLYKESYGMSKAKVIDEDIQVLESRRKQVKNFYTWLIIEDGISPTKEEVTINLPTYLVSSNVLHTGVAFPKLVAGKEFYTNLKVIGDNKTFNVSTIADLEGVIANEFQAQFGFIMTRAISSAVLKAATQATLSDQVGIYGSLVGMIYSLSTTSADVRSSSVLPKKIHAVQIPNTQGKYQLIGNQKPLINLEISPACQPQNNTTLSAQKLILCQKNDNILYIRLRPATISIQKLRGQ</sequence>
<reference evidence="2 3" key="1">
    <citation type="submission" date="2018-04" db="EMBL/GenBank/DDBJ databases">
        <title>Novel Campyloabacter and Helicobacter Species and Strains.</title>
        <authorList>
            <person name="Mannion A.J."/>
            <person name="Shen Z."/>
            <person name="Fox J.G."/>
        </authorList>
    </citation>
    <scope>NUCLEOTIDE SEQUENCE [LARGE SCALE GENOMIC DNA]</scope>
    <source>
        <strain evidence="2 3">MIT 12-6600</strain>
    </source>
</reference>
<accession>A0A3D8IS56</accession>
<keyword evidence="1" id="KW-0732">Signal</keyword>
<dbReference type="AlphaFoldDB" id="A0A3D8IS56"/>
<dbReference type="EMBL" id="NXLT01000002">
    <property type="protein sequence ID" value="RDU68118.1"/>
    <property type="molecule type" value="Genomic_DNA"/>
</dbReference>
<gene>
    <name evidence="2" type="ORF">CQA54_03955</name>
</gene>
<protein>
    <recommendedName>
        <fullName evidence="4">Lipoprotein</fullName>
    </recommendedName>
</protein>
<name>A0A3D8IS56_9HELI</name>
<evidence type="ECO:0000313" key="3">
    <source>
        <dbReference type="Proteomes" id="UP000256514"/>
    </source>
</evidence>
<keyword evidence="3" id="KW-1185">Reference proteome</keyword>
<organism evidence="2 3">
    <name type="scientific">Helicobacter equorum</name>
    <dbReference type="NCBI Taxonomy" id="361872"/>
    <lineage>
        <taxon>Bacteria</taxon>
        <taxon>Pseudomonadati</taxon>
        <taxon>Campylobacterota</taxon>
        <taxon>Epsilonproteobacteria</taxon>
        <taxon>Campylobacterales</taxon>
        <taxon>Helicobacteraceae</taxon>
        <taxon>Helicobacter</taxon>
    </lineage>
</organism>
<evidence type="ECO:0000256" key="1">
    <source>
        <dbReference type="SAM" id="SignalP"/>
    </source>
</evidence>
<feature type="signal peptide" evidence="1">
    <location>
        <begin position="1"/>
        <end position="22"/>
    </location>
</feature>
<evidence type="ECO:0000313" key="2">
    <source>
        <dbReference type="EMBL" id="RDU68118.1"/>
    </source>
</evidence>
<dbReference type="OrthoDB" id="5329991at2"/>
<feature type="chain" id="PRO_5017754634" description="Lipoprotein" evidence="1">
    <location>
        <begin position="23"/>
        <end position="469"/>
    </location>
</feature>
<comment type="caution">
    <text evidence="2">The sequence shown here is derived from an EMBL/GenBank/DDBJ whole genome shotgun (WGS) entry which is preliminary data.</text>
</comment>
<dbReference type="Proteomes" id="UP000256514">
    <property type="component" value="Unassembled WGS sequence"/>
</dbReference>
<proteinExistence type="predicted"/>